<dbReference type="InterPro" id="IPR050366">
    <property type="entry name" value="BP-dependent_transpt_permease"/>
</dbReference>
<dbReference type="CDD" id="cd06261">
    <property type="entry name" value="TM_PBP2"/>
    <property type="match status" value="1"/>
</dbReference>
<dbReference type="Pfam" id="PF12911">
    <property type="entry name" value="OppC_N"/>
    <property type="match status" value="1"/>
</dbReference>
<evidence type="ECO:0000313" key="11">
    <source>
        <dbReference type="Proteomes" id="UP000248021"/>
    </source>
</evidence>
<dbReference type="InterPro" id="IPR025966">
    <property type="entry name" value="OppC_N"/>
</dbReference>
<dbReference type="Proteomes" id="UP000248021">
    <property type="component" value="Unassembled WGS sequence"/>
</dbReference>
<dbReference type="GO" id="GO:0015833">
    <property type="term" value="P:peptide transport"/>
    <property type="evidence" value="ECO:0007669"/>
    <property type="project" value="UniProtKB-KW"/>
</dbReference>
<keyword evidence="2 9" id="KW-0813">Transport</keyword>
<feature type="transmembrane region" description="Helical" evidence="9">
    <location>
        <begin position="141"/>
        <end position="168"/>
    </location>
</feature>
<comment type="subcellular location">
    <subcellularLocation>
        <location evidence="1 9">Cell membrane</location>
        <topology evidence="1 9">Multi-pass membrane protein</topology>
    </subcellularLocation>
</comment>
<evidence type="ECO:0000313" key="10">
    <source>
        <dbReference type="EMBL" id="PXW54631.1"/>
    </source>
</evidence>
<dbReference type="GO" id="GO:0005886">
    <property type="term" value="C:plasma membrane"/>
    <property type="evidence" value="ECO:0007669"/>
    <property type="project" value="UniProtKB-SubCell"/>
</dbReference>
<accession>A0A2V3U063</accession>
<comment type="similarity">
    <text evidence="9">Belongs to the binding-protein-dependent transport system permease family.</text>
</comment>
<evidence type="ECO:0000256" key="8">
    <source>
        <dbReference type="ARBA" id="ARBA00023136"/>
    </source>
</evidence>
<evidence type="ECO:0000256" key="4">
    <source>
        <dbReference type="ARBA" id="ARBA00022692"/>
    </source>
</evidence>
<comment type="caution">
    <text evidence="10">The sequence shown here is derived from an EMBL/GenBank/DDBJ whole genome shotgun (WGS) entry which is preliminary data.</text>
</comment>
<sequence>MSAVTLTVARSRNPKLLALGRQLRSPVVLISLIFLVVVLLCALFPGLFAPLDPYHQSIVRRLRPPSFLTGQGNNWLGTDQLGRDILSRIIYGTRVTLAISLAAVIIACVIGTVLGLIAGYAGGWVDALVLRAIDAQLSFPVILLVIAVTAAVGASVPVLIVLMGVSAWPQIARIVRADVISVRELEYVEAARAIGASPMRIILKHIAPNVLSALIVVATYELSRMILIEATLSFLGLGVQPPTPTWGGMISEGQKYVQTAWASSVFPGAAITFTILAINMLGDALRDALDPRLANEQT</sequence>
<evidence type="ECO:0000256" key="3">
    <source>
        <dbReference type="ARBA" id="ARBA00022475"/>
    </source>
</evidence>
<protein>
    <submittedName>
        <fullName evidence="10">Peptide/nickel transport system permease protein</fullName>
    </submittedName>
</protein>
<keyword evidence="5" id="KW-0571">Peptide transport</keyword>
<dbReference type="GO" id="GO:0015031">
    <property type="term" value="P:protein transport"/>
    <property type="evidence" value="ECO:0007669"/>
    <property type="project" value="UniProtKB-KW"/>
</dbReference>
<feature type="transmembrane region" description="Helical" evidence="9">
    <location>
        <begin position="210"/>
        <end position="239"/>
    </location>
</feature>
<organism evidence="10 11">
    <name type="scientific">Chelatococcus asaccharovorans</name>
    <dbReference type="NCBI Taxonomy" id="28210"/>
    <lineage>
        <taxon>Bacteria</taxon>
        <taxon>Pseudomonadati</taxon>
        <taxon>Pseudomonadota</taxon>
        <taxon>Alphaproteobacteria</taxon>
        <taxon>Hyphomicrobiales</taxon>
        <taxon>Chelatococcaceae</taxon>
        <taxon>Chelatococcus</taxon>
    </lineage>
</organism>
<evidence type="ECO:0000256" key="5">
    <source>
        <dbReference type="ARBA" id="ARBA00022856"/>
    </source>
</evidence>
<keyword evidence="6" id="KW-0653">Protein transport</keyword>
<keyword evidence="8 9" id="KW-0472">Membrane</keyword>
<dbReference type="PANTHER" id="PTHR43386">
    <property type="entry name" value="OLIGOPEPTIDE TRANSPORT SYSTEM PERMEASE PROTEIN APPC"/>
    <property type="match status" value="1"/>
</dbReference>
<feature type="transmembrane region" description="Helical" evidence="9">
    <location>
        <begin position="27"/>
        <end position="51"/>
    </location>
</feature>
<evidence type="ECO:0000256" key="1">
    <source>
        <dbReference type="ARBA" id="ARBA00004651"/>
    </source>
</evidence>
<feature type="transmembrane region" description="Helical" evidence="9">
    <location>
        <begin position="259"/>
        <end position="282"/>
    </location>
</feature>
<name>A0A2V3U063_9HYPH</name>
<dbReference type="Gene3D" id="1.10.3720.10">
    <property type="entry name" value="MetI-like"/>
    <property type="match status" value="1"/>
</dbReference>
<gene>
    <name evidence="10" type="ORF">C7450_111162</name>
</gene>
<evidence type="ECO:0000256" key="7">
    <source>
        <dbReference type="ARBA" id="ARBA00022989"/>
    </source>
</evidence>
<dbReference type="Pfam" id="PF00528">
    <property type="entry name" value="BPD_transp_1"/>
    <property type="match status" value="1"/>
</dbReference>
<proteinExistence type="inferred from homology"/>
<dbReference type="PANTHER" id="PTHR43386:SF1">
    <property type="entry name" value="D,D-DIPEPTIDE TRANSPORT SYSTEM PERMEASE PROTEIN DDPC-RELATED"/>
    <property type="match status" value="1"/>
</dbReference>
<dbReference type="RefSeq" id="WP_210206528.1">
    <property type="nucleotide sequence ID" value="NZ_CAKNFM010000006.1"/>
</dbReference>
<dbReference type="InterPro" id="IPR000515">
    <property type="entry name" value="MetI-like"/>
</dbReference>
<feature type="transmembrane region" description="Helical" evidence="9">
    <location>
        <begin position="95"/>
        <end position="121"/>
    </location>
</feature>
<keyword evidence="7 9" id="KW-1133">Transmembrane helix</keyword>
<evidence type="ECO:0000256" key="9">
    <source>
        <dbReference type="RuleBase" id="RU363032"/>
    </source>
</evidence>
<evidence type="ECO:0000256" key="2">
    <source>
        <dbReference type="ARBA" id="ARBA00022448"/>
    </source>
</evidence>
<evidence type="ECO:0000256" key="6">
    <source>
        <dbReference type="ARBA" id="ARBA00022927"/>
    </source>
</evidence>
<keyword evidence="11" id="KW-1185">Reference proteome</keyword>
<dbReference type="GO" id="GO:0055085">
    <property type="term" value="P:transmembrane transport"/>
    <property type="evidence" value="ECO:0007669"/>
    <property type="project" value="InterPro"/>
</dbReference>
<reference evidence="10 11" key="1">
    <citation type="submission" date="2018-05" db="EMBL/GenBank/DDBJ databases">
        <title>Genomic Encyclopedia of Type Strains, Phase IV (KMG-IV): sequencing the most valuable type-strain genomes for metagenomic binning, comparative biology and taxonomic classification.</title>
        <authorList>
            <person name="Goeker M."/>
        </authorList>
    </citation>
    <scope>NUCLEOTIDE SEQUENCE [LARGE SCALE GENOMIC DNA]</scope>
    <source>
        <strain evidence="10 11">DSM 6462</strain>
    </source>
</reference>
<dbReference type="InterPro" id="IPR035906">
    <property type="entry name" value="MetI-like_sf"/>
</dbReference>
<dbReference type="AlphaFoldDB" id="A0A2V3U063"/>
<dbReference type="SUPFAM" id="SSF161098">
    <property type="entry name" value="MetI-like"/>
    <property type="match status" value="1"/>
</dbReference>
<dbReference type="EMBL" id="QJJK01000011">
    <property type="protein sequence ID" value="PXW54631.1"/>
    <property type="molecule type" value="Genomic_DNA"/>
</dbReference>
<keyword evidence="4 9" id="KW-0812">Transmembrane</keyword>
<dbReference type="PROSITE" id="PS50928">
    <property type="entry name" value="ABC_TM1"/>
    <property type="match status" value="1"/>
</dbReference>
<keyword evidence="3" id="KW-1003">Cell membrane</keyword>